<name>A0A9W6TFA4_9STRA</name>
<reference evidence="2" key="1">
    <citation type="submission" date="2023-04" db="EMBL/GenBank/DDBJ databases">
        <title>Phytophthora lilii NBRC 32176.</title>
        <authorList>
            <person name="Ichikawa N."/>
            <person name="Sato H."/>
            <person name="Tonouchi N."/>
        </authorList>
    </citation>
    <scope>NUCLEOTIDE SEQUENCE</scope>
    <source>
        <strain evidence="2">NBRC 32176</strain>
    </source>
</reference>
<keyword evidence="3" id="KW-1185">Reference proteome</keyword>
<feature type="region of interest" description="Disordered" evidence="1">
    <location>
        <begin position="1"/>
        <end position="21"/>
    </location>
</feature>
<dbReference type="OrthoDB" id="71310at2759"/>
<sequence length="184" mass="21445">MPLSRVIRQRDSSAMPGDGPAPAEVLDDMRSYAEGHQVQEMLHILLTRLLETQPLDPFEFLIQTLQKDDQLDALEKKAALSRFDLRREKTKKQLVLQLYKRLLALQRTQHKDKLEAQGVHLARVFLTSQLRLDETRCHMQKLFSSHYRDLITRFTMHEEELPVAIPIEQFVQVCMQVLNTQATV</sequence>
<gene>
    <name evidence="2" type="ORF">Plil01_000209300</name>
</gene>
<dbReference type="EMBL" id="BSXW01000073">
    <property type="protein sequence ID" value="GMF11383.1"/>
    <property type="molecule type" value="Genomic_DNA"/>
</dbReference>
<dbReference type="SUPFAM" id="SSF47391">
    <property type="entry name" value="Dimerization-anchoring domain of cAMP-dependent PK regulatory subunit"/>
    <property type="match status" value="1"/>
</dbReference>
<dbReference type="Proteomes" id="UP001165083">
    <property type="component" value="Unassembled WGS sequence"/>
</dbReference>
<dbReference type="AlphaFoldDB" id="A0A9W6TFA4"/>
<evidence type="ECO:0000256" key="1">
    <source>
        <dbReference type="SAM" id="MobiDB-lite"/>
    </source>
</evidence>
<evidence type="ECO:0000313" key="3">
    <source>
        <dbReference type="Proteomes" id="UP001165083"/>
    </source>
</evidence>
<evidence type="ECO:0000313" key="2">
    <source>
        <dbReference type="EMBL" id="GMF11383.1"/>
    </source>
</evidence>
<protein>
    <submittedName>
        <fullName evidence="2">Unnamed protein product</fullName>
    </submittedName>
</protein>
<accession>A0A9W6TFA4</accession>
<dbReference type="CDD" id="cd22979">
    <property type="entry name" value="DD_AK8"/>
    <property type="match status" value="1"/>
</dbReference>
<comment type="caution">
    <text evidence="2">The sequence shown here is derived from an EMBL/GenBank/DDBJ whole genome shotgun (WGS) entry which is preliminary data.</text>
</comment>
<organism evidence="2 3">
    <name type="scientific">Phytophthora lilii</name>
    <dbReference type="NCBI Taxonomy" id="2077276"/>
    <lineage>
        <taxon>Eukaryota</taxon>
        <taxon>Sar</taxon>
        <taxon>Stramenopiles</taxon>
        <taxon>Oomycota</taxon>
        <taxon>Peronosporomycetes</taxon>
        <taxon>Peronosporales</taxon>
        <taxon>Peronosporaceae</taxon>
        <taxon>Phytophthora</taxon>
    </lineage>
</organism>
<proteinExistence type="predicted"/>